<accession>E3I557</accession>
<dbReference type="PANTHER" id="PTHR30404:SF0">
    <property type="entry name" value="N-ACETYLMURAMOYL-L-ALANINE AMIDASE AMIC"/>
    <property type="match status" value="1"/>
</dbReference>
<dbReference type="AlphaFoldDB" id="E3I557"/>
<reference evidence="7" key="1">
    <citation type="journal article" date="2011" name="J. Bacteriol.">
        <title>Genome sequences of eight morphologically diverse alphaproteobacteria.</title>
        <authorList>
            <consortium name="US DOE Joint Genome Institute"/>
            <person name="Brown P.J."/>
            <person name="Kysela D.T."/>
            <person name="Buechlein A."/>
            <person name="Hemmerich C."/>
            <person name="Brun Y.V."/>
        </authorList>
    </citation>
    <scope>NUCLEOTIDE SEQUENCE [LARGE SCALE GENOMIC DNA]</scope>
    <source>
        <strain evidence="7">ATCC 17100 / ATH 3.1.1 / DSM 162 / LMG 4299</strain>
    </source>
</reference>
<dbReference type="CDD" id="cd02696">
    <property type="entry name" value="MurNAc-LAA"/>
    <property type="match status" value="1"/>
</dbReference>
<evidence type="ECO:0000256" key="4">
    <source>
        <dbReference type="SAM" id="SignalP"/>
    </source>
</evidence>
<proteinExistence type="predicted"/>
<dbReference type="SMART" id="SM00646">
    <property type="entry name" value="Ami_3"/>
    <property type="match status" value="1"/>
</dbReference>
<dbReference type="Proteomes" id="UP000001399">
    <property type="component" value="Chromosome"/>
</dbReference>
<dbReference type="Gene3D" id="3.40.630.40">
    <property type="entry name" value="Zn-dependent exopeptidases"/>
    <property type="match status" value="1"/>
</dbReference>
<dbReference type="Pfam" id="PF01520">
    <property type="entry name" value="Amidase_3"/>
    <property type="match status" value="1"/>
</dbReference>
<dbReference type="RefSeq" id="WP_013418910.1">
    <property type="nucleotide sequence ID" value="NC_014664.1"/>
</dbReference>
<name>E3I557_RHOVT</name>
<dbReference type="GO" id="GO:0030288">
    <property type="term" value="C:outer membrane-bounded periplasmic space"/>
    <property type="evidence" value="ECO:0007669"/>
    <property type="project" value="TreeGrafter"/>
</dbReference>
<dbReference type="GO" id="GO:0008745">
    <property type="term" value="F:N-acetylmuramoyl-L-alanine amidase activity"/>
    <property type="evidence" value="ECO:0007669"/>
    <property type="project" value="UniProtKB-EC"/>
</dbReference>
<evidence type="ECO:0000259" key="5">
    <source>
        <dbReference type="SMART" id="SM00646"/>
    </source>
</evidence>
<dbReference type="InterPro" id="IPR002508">
    <property type="entry name" value="MurNAc-LAA_cat"/>
</dbReference>
<dbReference type="HOGENOM" id="CLU_014322_6_1_5"/>
<protein>
    <recommendedName>
        <fullName evidence="2">N-acetylmuramoyl-L-alanine amidase</fullName>
        <ecNumber evidence="2">3.5.1.28</ecNumber>
    </recommendedName>
</protein>
<evidence type="ECO:0000313" key="7">
    <source>
        <dbReference type="Proteomes" id="UP000001399"/>
    </source>
</evidence>
<dbReference type="OrthoDB" id="5451849at2"/>
<organism evidence="6 7">
    <name type="scientific">Rhodomicrobium vannielii (strain ATCC 17100 / DSM 162 / LMG 4299 / NCIMB 10020 / ATH 3.1.1)</name>
    <dbReference type="NCBI Taxonomy" id="648757"/>
    <lineage>
        <taxon>Bacteria</taxon>
        <taxon>Pseudomonadati</taxon>
        <taxon>Pseudomonadota</taxon>
        <taxon>Alphaproteobacteria</taxon>
        <taxon>Hyphomicrobiales</taxon>
        <taxon>Hyphomicrobiaceae</taxon>
        <taxon>Rhodomicrobium</taxon>
    </lineage>
</organism>
<keyword evidence="3 6" id="KW-0378">Hydrolase</keyword>
<sequence length="255" mass="28367">MREYAITFVLLTLLSGTAVAQETPPTCDRENFKVAIDVGHSEQAPGATSARGVSEFYFNTELSKKIGEALTSSGFRNAILNETGGGVESLLRRARRASELQANLFISIHHDSVQKEYLKAWMFNGRTHYYYDGFSGFSLFVSKENPGYERSLAFAKELGAQLISHGRIFSRHHAEPIKGESREIVDNKNGIYRYDHLVVLRRTLMPAVLLEAGIVVNREDETRLADPAYQETTARAVASAVNAFCNSVSGELKNR</sequence>
<evidence type="ECO:0000256" key="3">
    <source>
        <dbReference type="ARBA" id="ARBA00022801"/>
    </source>
</evidence>
<keyword evidence="4" id="KW-0732">Signal</keyword>
<dbReference type="InterPro" id="IPR050695">
    <property type="entry name" value="N-acetylmuramoyl_amidase_3"/>
</dbReference>
<evidence type="ECO:0000256" key="2">
    <source>
        <dbReference type="ARBA" id="ARBA00011901"/>
    </source>
</evidence>
<feature type="domain" description="MurNAc-LAA" evidence="5">
    <location>
        <begin position="94"/>
        <end position="242"/>
    </location>
</feature>
<feature type="chain" id="PRO_5003171993" description="N-acetylmuramoyl-L-alanine amidase" evidence="4">
    <location>
        <begin position="21"/>
        <end position="255"/>
    </location>
</feature>
<dbReference type="PANTHER" id="PTHR30404">
    <property type="entry name" value="N-ACETYLMURAMOYL-L-ALANINE AMIDASE"/>
    <property type="match status" value="1"/>
</dbReference>
<dbReference type="SUPFAM" id="SSF53187">
    <property type="entry name" value="Zn-dependent exopeptidases"/>
    <property type="match status" value="1"/>
</dbReference>
<dbReference type="STRING" id="648757.Rvan_1243"/>
<dbReference type="eggNOG" id="COG0860">
    <property type="taxonomic scope" value="Bacteria"/>
</dbReference>
<evidence type="ECO:0000313" key="6">
    <source>
        <dbReference type="EMBL" id="ADP70507.1"/>
    </source>
</evidence>
<dbReference type="KEGG" id="rva:Rvan_1243"/>
<evidence type="ECO:0000256" key="1">
    <source>
        <dbReference type="ARBA" id="ARBA00001561"/>
    </source>
</evidence>
<dbReference type="EMBL" id="CP002292">
    <property type="protein sequence ID" value="ADP70507.1"/>
    <property type="molecule type" value="Genomic_DNA"/>
</dbReference>
<feature type="signal peptide" evidence="4">
    <location>
        <begin position="1"/>
        <end position="20"/>
    </location>
</feature>
<gene>
    <name evidence="6" type="ordered locus">Rvan_1243</name>
</gene>
<keyword evidence="7" id="KW-1185">Reference proteome</keyword>
<dbReference type="EC" id="3.5.1.28" evidence="2"/>
<comment type="catalytic activity">
    <reaction evidence="1">
        <text>Hydrolyzes the link between N-acetylmuramoyl residues and L-amino acid residues in certain cell-wall glycopeptides.</text>
        <dbReference type="EC" id="3.5.1.28"/>
    </reaction>
</comment>
<dbReference type="GO" id="GO:0009253">
    <property type="term" value="P:peptidoglycan catabolic process"/>
    <property type="evidence" value="ECO:0007669"/>
    <property type="project" value="InterPro"/>
</dbReference>